<dbReference type="Gene3D" id="1.10.10.60">
    <property type="entry name" value="Homeodomain-like"/>
    <property type="match status" value="2"/>
</dbReference>
<feature type="transmembrane region" description="Helical" evidence="4">
    <location>
        <begin position="65"/>
        <end position="87"/>
    </location>
</feature>
<dbReference type="SMART" id="SM00342">
    <property type="entry name" value="HTH_ARAC"/>
    <property type="match status" value="1"/>
</dbReference>
<keyword evidence="1" id="KW-0805">Transcription regulation</keyword>
<name>A0A1I3CPQ7_9SPHI</name>
<keyword evidence="7" id="KW-1185">Reference proteome</keyword>
<evidence type="ECO:0000256" key="1">
    <source>
        <dbReference type="ARBA" id="ARBA00023015"/>
    </source>
</evidence>
<feature type="transmembrane region" description="Helical" evidence="4">
    <location>
        <begin position="163"/>
        <end position="184"/>
    </location>
</feature>
<dbReference type="Pfam" id="PF12833">
    <property type="entry name" value="HTH_18"/>
    <property type="match status" value="1"/>
</dbReference>
<feature type="transmembrane region" description="Helical" evidence="4">
    <location>
        <begin position="35"/>
        <end position="53"/>
    </location>
</feature>
<feature type="transmembrane region" description="Helical" evidence="4">
    <location>
        <begin position="93"/>
        <end position="115"/>
    </location>
</feature>
<evidence type="ECO:0000256" key="3">
    <source>
        <dbReference type="ARBA" id="ARBA00023163"/>
    </source>
</evidence>
<dbReference type="SUPFAM" id="SSF46689">
    <property type="entry name" value="Homeodomain-like"/>
    <property type="match status" value="1"/>
</dbReference>
<dbReference type="PANTHER" id="PTHR43280:SF29">
    <property type="entry name" value="ARAC-FAMILY TRANSCRIPTIONAL REGULATOR"/>
    <property type="match status" value="1"/>
</dbReference>
<dbReference type="GO" id="GO:0043565">
    <property type="term" value="F:sequence-specific DNA binding"/>
    <property type="evidence" value="ECO:0007669"/>
    <property type="project" value="InterPro"/>
</dbReference>
<feature type="transmembrane region" description="Helical" evidence="4">
    <location>
        <begin position="131"/>
        <end position="151"/>
    </location>
</feature>
<evidence type="ECO:0000313" key="7">
    <source>
        <dbReference type="Proteomes" id="UP000198670"/>
    </source>
</evidence>
<dbReference type="Proteomes" id="UP000198670">
    <property type="component" value="Unassembled WGS sequence"/>
</dbReference>
<keyword evidence="4" id="KW-0472">Membrane</keyword>
<dbReference type="InterPro" id="IPR018060">
    <property type="entry name" value="HTH_AraC"/>
</dbReference>
<keyword evidence="4" id="KW-0812">Transmembrane</keyword>
<dbReference type="STRING" id="1477437.SAMN05444682_101131"/>
<gene>
    <name evidence="6" type="ORF">SAMN05444682_101131</name>
</gene>
<dbReference type="PANTHER" id="PTHR43280">
    <property type="entry name" value="ARAC-FAMILY TRANSCRIPTIONAL REGULATOR"/>
    <property type="match status" value="1"/>
</dbReference>
<proteinExistence type="predicted"/>
<feature type="domain" description="HTH araC/xylS-type" evidence="5">
    <location>
        <begin position="236"/>
        <end position="338"/>
    </location>
</feature>
<accession>A0A1I3CPQ7</accession>
<dbReference type="PROSITE" id="PS01124">
    <property type="entry name" value="HTH_ARAC_FAMILY_2"/>
    <property type="match status" value="1"/>
</dbReference>
<protein>
    <submittedName>
        <fullName evidence="6">Helix-turn-helix domain-containing protein</fullName>
    </submittedName>
</protein>
<dbReference type="AlphaFoldDB" id="A0A1I3CPQ7"/>
<keyword evidence="3" id="KW-0804">Transcription</keyword>
<evidence type="ECO:0000256" key="4">
    <source>
        <dbReference type="SAM" id="Phobius"/>
    </source>
</evidence>
<keyword evidence="4" id="KW-1133">Transmembrane helix</keyword>
<reference evidence="6 7" key="1">
    <citation type="submission" date="2016-10" db="EMBL/GenBank/DDBJ databases">
        <authorList>
            <person name="de Groot N.N."/>
        </authorList>
    </citation>
    <scope>NUCLEOTIDE SEQUENCE [LARGE SCALE GENOMIC DNA]</scope>
    <source>
        <strain evidence="6 7">RK1</strain>
    </source>
</reference>
<dbReference type="EMBL" id="FOQO01000001">
    <property type="protein sequence ID" value="SFH76467.1"/>
    <property type="molecule type" value="Genomic_DNA"/>
</dbReference>
<evidence type="ECO:0000313" key="6">
    <source>
        <dbReference type="EMBL" id="SFH76467.1"/>
    </source>
</evidence>
<keyword evidence="2" id="KW-0238">DNA-binding</keyword>
<evidence type="ECO:0000256" key="2">
    <source>
        <dbReference type="ARBA" id="ARBA00023125"/>
    </source>
</evidence>
<dbReference type="InterPro" id="IPR009057">
    <property type="entry name" value="Homeodomain-like_sf"/>
</dbReference>
<evidence type="ECO:0000259" key="5">
    <source>
        <dbReference type="PROSITE" id="PS01124"/>
    </source>
</evidence>
<dbReference type="GO" id="GO:0003700">
    <property type="term" value="F:DNA-binding transcription factor activity"/>
    <property type="evidence" value="ECO:0007669"/>
    <property type="project" value="InterPro"/>
</dbReference>
<sequence>MDRYVRCFLLFLTIHALHALVVRTYFADQMRLDYFAPYGLLYGPFLYYAYWLAGGNRLDVKKALIHVFPFFIFLLGYLLWLAAPWIFSGYERLFGLSLYGVLALSLFSYTIWALFFRPTGSDASRINESRMLAMMAMVLAFAAVLFLVFAYSNMVSGPVRSQFNGSIVFLCMLSASLSLFFHIVRQTASGMQVTAKAGSPQVVERAPAESPVDHPPESGPYQKSAISPDQLNVYETSVRQMVEEKQIYLDDGLSLASLAQQLRIPKHHLSQVFSLRIGKNFNTYVNELRINHAIALMRTRPEWTITEIFLASGFNAKASFNRYFKQFHGTTPTEYRSGIAGN</sequence>
<organism evidence="6 7">
    <name type="scientific">Parapedobacter indicus</name>
    <dbReference type="NCBI Taxonomy" id="1477437"/>
    <lineage>
        <taxon>Bacteria</taxon>
        <taxon>Pseudomonadati</taxon>
        <taxon>Bacteroidota</taxon>
        <taxon>Sphingobacteriia</taxon>
        <taxon>Sphingobacteriales</taxon>
        <taxon>Sphingobacteriaceae</taxon>
        <taxon>Parapedobacter</taxon>
    </lineage>
</organism>